<feature type="transmembrane region" description="Helical" evidence="1">
    <location>
        <begin position="159"/>
        <end position="183"/>
    </location>
</feature>
<gene>
    <name evidence="3" type="ORF">A6E74_00455</name>
    <name evidence="2" type="ORF">ETH01_08070</name>
</gene>
<dbReference type="OrthoDB" id="2157736at2"/>
<organism evidence="3 4">
    <name type="scientific">Enterococcus thailandicus</name>
    <dbReference type="NCBI Taxonomy" id="417368"/>
    <lineage>
        <taxon>Bacteria</taxon>
        <taxon>Bacillati</taxon>
        <taxon>Bacillota</taxon>
        <taxon>Bacilli</taxon>
        <taxon>Lactobacillales</taxon>
        <taxon>Enterococcaceae</taxon>
        <taxon>Enterococcus</taxon>
    </lineage>
</organism>
<dbReference type="Proteomes" id="UP000321361">
    <property type="component" value="Unassembled WGS sequence"/>
</dbReference>
<keyword evidence="1" id="KW-0812">Transmembrane</keyword>
<dbReference type="PATRIC" id="fig|417368.6.peg.53"/>
<accession>A0A179EVA5</accession>
<protein>
    <recommendedName>
        <fullName evidence="6">DUF975 domain-containing protein</fullName>
    </recommendedName>
</protein>
<feature type="transmembrane region" description="Helical" evidence="1">
    <location>
        <begin position="63"/>
        <end position="82"/>
    </location>
</feature>
<dbReference type="Proteomes" id="UP000078516">
    <property type="component" value="Unassembled WGS sequence"/>
</dbReference>
<evidence type="ECO:0000313" key="2">
    <source>
        <dbReference type="EMBL" id="GEK36520.1"/>
    </source>
</evidence>
<feature type="transmembrane region" description="Helical" evidence="1">
    <location>
        <begin position="102"/>
        <end position="129"/>
    </location>
</feature>
<evidence type="ECO:0000313" key="4">
    <source>
        <dbReference type="Proteomes" id="UP000078516"/>
    </source>
</evidence>
<proteinExistence type="predicted"/>
<keyword evidence="1" id="KW-0472">Membrane</keyword>
<dbReference type="Pfam" id="PF06161">
    <property type="entry name" value="DUF975"/>
    <property type="match status" value="1"/>
</dbReference>
<feature type="transmembrane region" description="Helical" evidence="1">
    <location>
        <begin position="213"/>
        <end position="243"/>
    </location>
</feature>
<dbReference type="RefSeq" id="WP_067480442.1">
    <property type="nucleotide sequence ID" value="NZ_BJUG01000003.1"/>
</dbReference>
<reference evidence="3 4" key="1">
    <citation type="submission" date="2016-04" db="EMBL/GenBank/DDBJ databases">
        <title>Draft genome of an Enterococcus thailandicus strain isolated from bovine feces.</title>
        <authorList>
            <person name="Beukers A.G."/>
            <person name="Zaheer R."/>
            <person name="Goji N."/>
            <person name="Cook S.R."/>
            <person name="Amoako K."/>
            <person name="Chaves A.V."/>
            <person name="Ward M.P."/>
            <person name="Mcallister T.A."/>
        </authorList>
    </citation>
    <scope>NUCLEOTIDE SEQUENCE [LARGE SCALE GENOMIC DNA]</scope>
    <source>
        <strain evidence="3 4">F0711D 46</strain>
    </source>
</reference>
<reference evidence="2 5" key="2">
    <citation type="submission" date="2019-07" db="EMBL/GenBank/DDBJ databases">
        <title>Whole genome shotgun sequence of Enterococcus thailandicus NBRC 101867.</title>
        <authorList>
            <person name="Hosoyama A."/>
            <person name="Uohara A."/>
            <person name="Ohji S."/>
            <person name="Ichikawa N."/>
        </authorList>
    </citation>
    <scope>NUCLEOTIDE SEQUENCE [LARGE SCALE GENOMIC DNA]</scope>
    <source>
        <strain evidence="2 5">NBRC 101867</strain>
    </source>
</reference>
<dbReference type="EMBL" id="LWMN01000001">
    <property type="protein sequence ID" value="OAQ56880.1"/>
    <property type="molecule type" value="Genomic_DNA"/>
</dbReference>
<evidence type="ECO:0000313" key="3">
    <source>
        <dbReference type="EMBL" id="OAQ56880.1"/>
    </source>
</evidence>
<feature type="transmembrane region" description="Helical" evidence="1">
    <location>
        <begin position="21"/>
        <end position="43"/>
    </location>
</feature>
<keyword evidence="4" id="KW-1185">Reference proteome</keyword>
<dbReference type="PANTHER" id="PTHR40076:SF1">
    <property type="entry name" value="MEMBRANE PROTEIN"/>
    <property type="match status" value="1"/>
</dbReference>
<dbReference type="PANTHER" id="PTHR40076">
    <property type="entry name" value="MEMBRANE PROTEIN-RELATED"/>
    <property type="match status" value="1"/>
</dbReference>
<dbReference type="EMBL" id="BJUG01000003">
    <property type="protein sequence ID" value="GEK36520.1"/>
    <property type="molecule type" value="Genomic_DNA"/>
</dbReference>
<dbReference type="InterPro" id="IPR010380">
    <property type="entry name" value="DUF975"/>
</dbReference>
<evidence type="ECO:0000313" key="5">
    <source>
        <dbReference type="Proteomes" id="UP000321361"/>
    </source>
</evidence>
<dbReference type="AlphaFoldDB" id="A0A179EVA5"/>
<evidence type="ECO:0008006" key="6">
    <source>
        <dbReference type="Google" id="ProtNLM"/>
    </source>
</evidence>
<evidence type="ECO:0000256" key="1">
    <source>
        <dbReference type="SAM" id="Phobius"/>
    </source>
</evidence>
<sequence>MNKTVSISDYRAQARTALKEQWGINAGLIFLAGLISGIIEMIFGNMTSFAPDSTQENILNFLLDNFLLFAFTYSLVYIALFVMRGGKAKMNLLLVVFQKEYFVPLLLIHLLNTVVNWLINSLVFLPAILMSGVRSYASLILNSSGTVAVSVSEGGFLDFGVIFGMLLLLFISVILMNIVGGLFQFAVWAKFDYPELTVMQALRYAWYLMKDRWFTYILLQLSFVGWYILGALALVFGLLWVIAYVNVTAAGFYDHARNEKGAPAEYFAQV</sequence>
<keyword evidence="1" id="KW-1133">Transmembrane helix</keyword>
<name>A0A179EVA5_ENTTH</name>
<comment type="caution">
    <text evidence="3">The sequence shown here is derived from an EMBL/GenBank/DDBJ whole genome shotgun (WGS) entry which is preliminary data.</text>
</comment>